<dbReference type="PRINTS" id="PR00368">
    <property type="entry name" value="FADPNR"/>
</dbReference>
<dbReference type="GO" id="GO:0050136">
    <property type="term" value="F:NADH dehydrogenase (quinone) (non-electrogenic) activity"/>
    <property type="evidence" value="ECO:0007669"/>
    <property type="project" value="UniProtKB-EC"/>
</dbReference>
<evidence type="ECO:0000256" key="5">
    <source>
        <dbReference type="ARBA" id="ARBA00022827"/>
    </source>
</evidence>
<dbReference type="InterPro" id="IPR045024">
    <property type="entry name" value="NDH-2"/>
</dbReference>
<comment type="catalytic activity">
    <reaction evidence="10">
        <text>a quinone + NADH + H(+) = a quinol + NAD(+)</text>
        <dbReference type="Rhea" id="RHEA:46160"/>
        <dbReference type="ChEBI" id="CHEBI:15378"/>
        <dbReference type="ChEBI" id="CHEBI:24646"/>
        <dbReference type="ChEBI" id="CHEBI:57540"/>
        <dbReference type="ChEBI" id="CHEBI:57945"/>
        <dbReference type="ChEBI" id="CHEBI:132124"/>
        <dbReference type="EC" id="1.6.5.9"/>
    </reaction>
</comment>
<protein>
    <recommendedName>
        <fullName evidence="3">NADH:ubiquinone reductase (non-electrogenic)</fullName>
        <ecNumber evidence="3">1.6.5.9</ecNumber>
    </recommendedName>
</protein>
<organism evidence="14">
    <name type="scientific">Cyberlindnera fabianii</name>
    <name type="common">Yeast</name>
    <name type="synonym">Hansenula fabianii</name>
    <dbReference type="NCBI Taxonomy" id="36022"/>
    <lineage>
        <taxon>Eukaryota</taxon>
        <taxon>Fungi</taxon>
        <taxon>Dikarya</taxon>
        <taxon>Ascomycota</taxon>
        <taxon>Saccharomycotina</taxon>
        <taxon>Saccharomycetes</taxon>
        <taxon>Phaffomycetales</taxon>
        <taxon>Phaffomycetaceae</taxon>
        <taxon>Cyberlindnera</taxon>
    </lineage>
</organism>
<keyword evidence="5" id="KW-0274">FAD</keyword>
<reference evidence="14" key="1">
    <citation type="journal article" date="2014" name="Genome Announc.">
        <title>Genome sequence of the yeast Cyberlindnera fabianii (Hansenula fabianii).</title>
        <authorList>
            <person name="Freel K.C."/>
            <person name="Sarilar V."/>
            <person name="Neuveglise C."/>
            <person name="Devillers H."/>
            <person name="Friedrich A."/>
            <person name="Schacherer J."/>
        </authorList>
    </citation>
    <scope>NUCLEOTIDE SEQUENCE</scope>
    <source>
        <strain evidence="14">YJS4271</strain>
    </source>
</reference>
<dbReference type="EC" id="1.6.5.9" evidence="3"/>
<evidence type="ECO:0000256" key="1">
    <source>
        <dbReference type="ARBA" id="ARBA00004173"/>
    </source>
</evidence>
<keyword evidence="7" id="KW-0560">Oxidoreductase</keyword>
<feature type="domain" description="FAD/NAD(P)-binding" evidence="12">
    <location>
        <begin position="91"/>
        <end position="422"/>
    </location>
</feature>
<evidence type="ECO:0000256" key="2">
    <source>
        <dbReference type="ARBA" id="ARBA00005272"/>
    </source>
</evidence>
<keyword evidence="4" id="KW-0285">Flavoprotein</keyword>
<dbReference type="InterPro" id="IPR054585">
    <property type="entry name" value="NDH2-like_C"/>
</dbReference>
<evidence type="ECO:0000313" key="15">
    <source>
        <dbReference type="EMBL" id="ONH66135.1"/>
    </source>
</evidence>
<dbReference type="Pfam" id="PF22366">
    <property type="entry name" value="NDH2_C"/>
    <property type="match status" value="1"/>
</dbReference>
<evidence type="ECO:0000256" key="3">
    <source>
        <dbReference type="ARBA" id="ARBA00012637"/>
    </source>
</evidence>
<dbReference type="GO" id="GO:0005739">
    <property type="term" value="C:mitochondrion"/>
    <property type="evidence" value="ECO:0007669"/>
    <property type="project" value="UniProtKB-SubCell"/>
</dbReference>
<keyword evidence="16" id="KW-1185">Reference proteome</keyword>
<evidence type="ECO:0000256" key="11">
    <source>
        <dbReference type="ARBA" id="ARBA00049010"/>
    </source>
</evidence>
<sequence length="541" mass="59774">MFARNVSKRFVSTSFKRLQSTAPKAGPQIPKPVPVQKPSFIRRAGKAIWRTTWISTLLATGYIAYQIYDEANPAPQKPQSPTLPNGAPRKTVVILGSGWGAVSLLKNLDTTLYNVVVVSPRNYFLFTPLLPSAPTGTIELRSIIDPIRSICRRCPGEVIYHEAEASDVDPKAKTVTIKGTDGVVQNVQYDYLVMAVGAKPNTFGIPGVYENASFLKEVPDSQEIRRKILHNIELAAALPADDAERKRLLSFVVVGGGPTGVEFAGELQDFVDQDLRKWYPGVAKDITVTLVEALPNILNMFNKKLIKYAEDTFTEERIALRVQTMVKKVDSKIITAQIKKDDGTSAIEEIPYGVLVWATGNGARDVTVNLAKKLEGQTFANRGFLIDEDYLKVIGDDSIFGLGDCTLSKKFAPTAQVAHQEGIYLGKLLGNLAKIEALRYELNQTTESGEKGKIISKIEKLANFEPFQYNHMGALAYIGAERAIADLSWGNWTKLSLGGSFTFLFWKVSYVAMCLSFRNRCLVCLDWIKCGIFGRDSSKEA</sequence>
<evidence type="ECO:0000259" key="12">
    <source>
        <dbReference type="Pfam" id="PF07992"/>
    </source>
</evidence>
<dbReference type="SUPFAM" id="SSF51905">
    <property type="entry name" value="FAD/NAD(P)-binding domain"/>
    <property type="match status" value="2"/>
</dbReference>
<dbReference type="Pfam" id="PF07992">
    <property type="entry name" value="Pyr_redox_2"/>
    <property type="match status" value="1"/>
</dbReference>
<reference evidence="16" key="2">
    <citation type="journal article" date="2017" name="Genome Announc.">
        <title>Genome sequences of Cyberlindnera fabianii 65, Pichia kudriavzevii 129, and Saccharomyces cerevisiae 131 isolated from fermented masau fruits in Zimbabwe.</title>
        <authorList>
            <person name="van Rijswijck I.M.H."/>
            <person name="Derks M.F.L."/>
            <person name="Abee T."/>
            <person name="de Ridder D."/>
            <person name="Smid E.J."/>
        </authorList>
    </citation>
    <scope>NUCLEOTIDE SEQUENCE [LARGE SCALE GENOMIC DNA]</scope>
    <source>
        <strain evidence="16">65</strain>
    </source>
</reference>
<dbReference type="Proteomes" id="UP000189513">
    <property type="component" value="Unassembled WGS sequence"/>
</dbReference>
<evidence type="ECO:0000256" key="6">
    <source>
        <dbReference type="ARBA" id="ARBA00022946"/>
    </source>
</evidence>
<accession>A0A061B3N0</accession>
<evidence type="ECO:0000313" key="14">
    <source>
        <dbReference type="EMBL" id="CDR44430.1"/>
    </source>
</evidence>
<feature type="domain" description="External alternative NADH-ubiquinone oxidoreductase-like C-terminal" evidence="13">
    <location>
        <begin position="471"/>
        <end position="536"/>
    </location>
</feature>
<dbReference type="STRING" id="36022.A0A061B3N0"/>
<comment type="similarity">
    <text evidence="2">Belongs to the NADH dehydrogenase family.</text>
</comment>
<proteinExistence type="inferred from homology"/>
<evidence type="ECO:0000256" key="9">
    <source>
        <dbReference type="ARBA" id="ARBA00023128"/>
    </source>
</evidence>
<dbReference type="EMBL" id="MPUK01000008">
    <property type="protein sequence ID" value="ONH66135.1"/>
    <property type="molecule type" value="Genomic_DNA"/>
</dbReference>
<evidence type="ECO:0000256" key="8">
    <source>
        <dbReference type="ARBA" id="ARBA00023027"/>
    </source>
</evidence>
<comment type="catalytic activity">
    <reaction evidence="11">
        <text>a ubiquinone + NADH + H(+) = a ubiquinol + NAD(+)</text>
        <dbReference type="Rhea" id="RHEA:23152"/>
        <dbReference type="Rhea" id="RHEA-COMP:9565"/>
        <dbReference type="Rhea" id="RHEA-COMP:9566"/>
        <dbReference type="ChEBI" id="CHEBI:15378"/>
        <dbReference type="ChEBI" id="CHEBI:16389"/>
        <dbReference type="ChEBI" id="CHEBI:17976"/>
        <dbReference type="ChEBI" id="CHEBI:57540"/>
        <dbReference type="ChEBI" id="CHEBI:57945"/>
    </reaction>
</comment>
<dbReference type="GO" id="GO:0015980">
    <property type="term" value="P:energy derivation by oxidation of organic compounds"/>
    <property type="evidence" value="ECO:0007669"/>
    <property type="project" value="UniProtKB-ARBA"/>
</dbReference>
<dbReference type="PANTHER" id="PTHR43706:SF47">
    <property type="entry name" value="EXTERNAL NADH-UBIQUINONE OXIDOREDUCTASE 1, MITOCHONDRIAL-RELATED"/>
    <property type="match status" value="1"/>
</dbReference>
<evidence type="ECO:0000313" key="16">
    <source>
        <dbReference type="Proteomes" id="UP000189513"/>
    </source>
</evidence>
<dbReference type="InterPro" id="IPR023753">
    <property type="entry name" value="FAD/NAD-binding_dom"/>
</dbReference>
<evidence type="ECO:0000256" key="4">
    <source>
        <dbReference type="ARBA" id="ARBA00022630"/>
    </source>
</evidence>
<dbReference type="VEuPathDB" id="FungiDB:BON22_3911"/>
<keyword evidence="6" id="KW-0809">Transit peptide</keyword>
<name>A0A061B3N0_CYBFA</name>
<dbReference type="InterPro" id="IPR036188">
    <property type="entry name" value="FAD/NAD-bd_sf"/>
</dbReference>
<dbReference type="OrthoDB" id="3244603at2759"/>
<keyword evidence="8" id="KW-0520">NAD</keyword>
<keyword evidence="15" id="KW-0830">Ubiquinone</keyword>
<evidence type="ECO:0000256" key="7">
    <source>
        <dbReference type="ARBA" id="ARBA00023002"/>
    </source>
</evidence>
<dbReference type="OMA" id="QIPAQKD"/>
<gene>
    <name evidence="15" type="ORF">BON22_3911</name>
    <name evidence="14" type="ORF">CYFA0S_14e02652g</name>
</gene>
<dbReference type="PANTHER" id="PTHR43706">
    <property type="entry name" value="NADH DEHYDROGENASE"/>
    <property type="match status" value="1"/>
</dbReference>
<evidence type="ECO:0000259" key="13">
    <source>
        <dbReference type="Pfam" id="PF22366"/>
    </source>
</evidence>
<keyword evidence="9" id="KW-0496">Mitochondrion</keyword>
<comment type="subcellular location">
    <subcellularLocation>
        <location evidence="1">Mitochondrion</location>
    </subcellularLocation>
</comment>
<evidence type="ECO:0000256" key="10">
    <source>
        <dbReference type="ARBA" id="ARBA00047599"/>
    </source>
</evidence>
<dbReference type="FunFam" id="3.50.50.100:FF:000007">
    <property type="entry name" value="Rotenone-insensitive NADH-ubiquinone oxidoreductase, mitochondrial"/>
    <property type="match status" value="1"/>
</dbReference>
<reference evidence="15" key="3">
    <citation type="submission" date="2017-01" db="EMBL/GenBank/DDBJ databases">
        <authorList>
            <person name="Mah S.A."/>
            <person name="Swanson W.J."/>
            <person name="Moy G.W."/>
            <person name="Vacquier V.D."/>
        </authorList>
    </citation>
    <scope>NUCLEOTIDE SEQUENCE [LARGE SCALE GENOMIC DNA]</scope>
    <source>
        <strain evidence="15">65</strain>
    </source>
</reference>
<dbReference type="Gene3D" id="3.50.50.100">
    <property type="match status" value="1"/>
</dbReference>
<dbReference type="EMBL" id="LK052899">
    <property type="protein sequence ID" value="CDR44430.1"/>
    <property type="molecule type" value="Genomic_DNA"/>
</dbReference>
<dbReference type="AlphaFoldDB" id="A0A061B3N0"/>